<keyword evidence="2" id="KW-1133">Transmembrane helix</keyword>
<keyword evidence="2" id="KW-0472">Membrane</keyword>
<keyword evidence="2" id="KW-0812">Transmembrane</keyword>
<dbReference type="Proteomes" id="UP000054565">
    <property type="component" value="Unassembled WGS sequence"/>
</dbReference>
<dbReference type="AlphaFoldDB" id="A0A0J6Y8Y8"/>
<feature type="compositionally biased region" description="Basic and acidic residues" evidence="1">
    <location>
        <begin position="13"/>
        <end position="27"/>
    </location>
</feature>
<dbReference type="EMBL" id="DS028095">
    <property type="protein sequence ID" value="KMP05116.1"/>
    <property type="molecule type" value="Genomic_DNA"/>
</dbReference>
<feature type="compositionally biased region" description="Polar residues" evidence="1">
    <location>
        <begin position="1"/>
        <end position="10"/>
    </location>
</feature>
<feature type="transmembrane region" description="Helical" evidence="2">
    <location>
        <begin position="106"/>
        <end position="126"/>
    </location>
</feature>
<evidence type="ECO:0000256" key="2">
    <source>
        <dbReference type="SAM" id="Phobius"/>
    </source>
</evidence>
<evidence type="ECO:0000256" key="1">
    <source>
        <dbReference type="SAM" id="MobiDB-lite"/>
    </source>
</evidence>
<accession>A0A0J6Y8Y8</accession>
<sequence>MMTINGSASTDLPEERIKEAIRRSETGKKKKKKKKEKGTTLSSFLQFWLSSRRAGGVEKRIFSSVASLQRTSRSGVLSNQLKMKESNGYAQYMSKRSAMSHPTSSGFLNGMYSILSMVMMMMIFSLSSKEKKKEKFSRRERQHVM</sequence>
<reference evidence="4" key="1">
    <citation type="journal article" date="2010" name="Genome Res.">
        <title>Population genomic sequencing of Coccidioides fungi reveals recent hybridization and transposon control.</title>
        <authorList>
            <person name="Neafsey D.E."/>
            <person name="Barker B.M."/>
            <person name="Sharpton T.J."/>
            <person name="Stajich J.E."/>
            <person name="Park D.J."/>
            <person name="Whiston E."/>
            <person name="Hung C.-Y."/>
            <person name="McMahan C."/>
            <person name="White J."/>
            <person name="Sykes S."/>
            <person name="Heiman D."/>
            <person name="Young S."/>
            <person name="Zeng Q."/>
            <person name="Abouelleil A."/>
            <person name="Aftuck L."/>
            <person name="Bessette D."/>
            <person name="Brown A."/>
            <person name="FitzGerald M."/>
            <person name="Lui A."/>
            <person name="Macdonald J.P."/>
            <person name="Priest M."/>
            <person name="Orbach M.J."/>
            <person name="Galgiani J.N."/>
            <person name="Kirkland T.N."/>
            <person name="Cole G.T."/>
            <person name="Birren B.W."/>
            <person name="Henn M.R."/>
            <person name="Taylor J.W."/>
            <person name="Rounsley S.D."/>
        </authorList>
    </citation>
    <scope>NUCLEOTIDE SEQUENCE [LARGE SCALE GENOMIC DNA]</scope>
    <source>
        <strain evidence="4">RMSCC 2394</strain>
    </source>
</reference>
<evidence type="ECO:0000313" key="4">
    <source>
        <dbReference type="Proteomes" id="UP000054565"/>
    </source>
</evidence>
<evidence type="ECO:0008006" key="5">
    <source>
        <dbReference type="Google" id="ProtNLM"/>
    </source>
</evidence>
<gene>
    <name evidence="3" type="ORF">CIRG_04797</name>
</gene>
<name>A0A0J6Y8Y8_COCIT</name>
<organism evidence="3 4">
    <name type="scientific">Coccidioides immitis RMSCC 2394</name>
    <dbReference type="NCBI Taxonomy" id="404692"/>
    <lineage>
        <taxon>Eukaryota</taxon>
        <taxon>Fungi</taxon>
        <taxon>Dikarya</taxon>
        <taxon>Ascomycota</taxon>
        <taxon>Pezizomycotina</taxon>
        <taxon>Eurotiomycetes</taxon>
        <taxon>Eurotiomycetidae</taxon>
        <taxon>Onygenales</taxon>
        <taxon>Onygenaceae</taxon>
        <taxon>Coccidioides</taxon>
    </lineage>
</organism>
<evidence type="ECO:0000313" key="3">
    <source>
        <dbReference type="EMBL" id="KMP05116.1"/>
    </source>
</evidence>
<protein>
    <recommendedName>
        <fullName evidence="5">Transmembrane protein</fullName>
    </recommendedName>
</protein>
<feature type="region of interest" description="Disordered" evidence="1">
    <location>
        <begin position="1"/>
        <end position="40"/>
    </location>
</feature>
<proteinExistence type="predicted"/>